<gene>
    <name evidence="1" type="ORF">HGM15179_009217</name>
</gene>
<keyword evidence="2" id="KW-1185">Reference proteome</keyword>
<dbReference type="Proteomes" id="UP000796761">
    <property type="component" value="Unassembled WGS sequence"/>
</dbReference>
<proteinExistence type="predicted"/>
<accession>A0A8K1GH00</accession>
<dbReference type="AlphaFoldDB" id="A0A8K1GH00"/>
<reference evidence="1" key="1">
    <citation type="submission" date="2019-04" db="EMBL/GenBank/DDBJ databases">
        <title>Genome assembly of Zosterops borbonicus 15179.</title>
        <authorList>
            <person name="Leroy T."/>
            <person name="Anselmetti Y."/>
            <person name="Tilak M.-K."/>
            <person name="Nabholz B."/>
        </authorList>
    </citation>
    <scope>NUCLEOTIDE SEQUENCE</scope>
    <source>
        <strain evidence="1">HGM_15179</strain>
        <tissue evidence="1">Muscle</tissue>
    </source>
</reference>
<protein>
    <submittedName>
        <fullName evidence="1">Uncharacterized protein</fullName>
    </submittedName>
</protein>
<evidence type="ECO:0000313" key="1">
    <source>
        <dbReference type="EMBL" id="TRZ17888.1"/>
    </source>
</evidence>
<dbReference type="EMBL" id="SWJQ01000246">
    <property type="protein sequence ID" value="TRZ17888.1"/>
    <property type="molecule type" value="Genomic_DNA"/>
</dbReference>
<comment type="caution">
    <text evidence="1">The sequence shown here is derived from an EMBL/GenBank/DDBJ whole genome shotgun (WGS) entry which is preliminary data.</text>
</comment>
<sequence length="223" mass="25101">MSTGSRMDPLLAKDESISNDGITSGITYLRRTDLIHLLVFDIPHLDSEWSVCLSLKGEAQVRVELDVARWEHVSRTTLIQDTDVTYSSKLPGKKKSKQFTLNFLHISPSGLHQLAKIRSQRLFLLQREIDDRIEYIFDINSSAYIPHIILSPAIMFGLNRIALDKIKTLSADNNVVVFNTELSGHSFLAADFQLSAALPVPNVYANRRRRLVLALFTPTGVLL</sequence>
<evidence type="ECO:0000313" key="2">
    <source>
        <dbReference type="Proteomes" id="UP000796761"/>
    </source>
</evidence>
<organism evidence="1 2">
    <name type="scientific">Zosterops borbonicus</name>
    <dbReference type="NCBI Taxonomy" id="364589"/>
    <lineage>
        <taxon>Eukaryota</taxon>
        <taxon>Metazoa</taxon>
        <taxon>Chordata</taxon>
        <taxon>Craniata</taxon>
        <taxon>Vertebrata</taxon>
        <taxon>Euteleostomi</taxon>
        <taxon>Archelosauria</taxon>
        <taxon>Archosauria</taxon>
        <taxon>Dinosauria</taxon>
        <taxon>Saurischia</taxon>
        <taxon>Theropoda</taxon>
        <taxon>Coelurosauria</taxon>
        <taxon>Aves</taxon>
        <taxon>Neognathae</taxon>
        <taxon>Neoaves</taxon>
        <taxon>Telluraves</taxon>
        <taxon>Australaves</taxon>
        <taxon>Passeriformes</taxon>
        <taxon>Sylvioidea</taxon>
        <taxon>Zosteropidae</taxon>
        <taxon>Zosterops</taxon>
    </lineage>
</organism>
<name>A0A8K1GH00_9PASS</name>